<reference evidence="3" key="1">
    <citation type="submission" date="2016-01" db="EMBL/GenBank/DDBJ databases">
        <authorList>
            <person name="Mitreva M."/>
            <person name="Pepin K.H."/>
            <person name="Mihindukulasuriya K.A."/>
            <person name="Fulton R."/>
            <person name="Fronick C."/>
            <person name="O'Laughlin M."/>
            <person name="Miner T."/>
            <person name="Herter B."/>
            <person name="Rosa B.A."/>
            <person name="Cordes M."/>
            <person name="Tomlinson C."/>
            <person name="Wollam A."/>
            <person name="Palsikar V.B."/>
            <person name="Mardis E.R."/>
            <person name="Wilson R.K."/>
        </authorList>
    </citation>
    <scope>NUCLEOTIDE SEQUENCE [LARGE SCALE GENOMIC DNA]</scope>
    <source>
        <strain evidence="3">KA00683</strain>
    </source>
</reference>
<dbReference type="AlphaFoldDB" id="A0A134BEX0"/>
<name>A0A134BEX0_9PORP</name>
<organism evidence="2 3">
    <name type="scientific">Porphyromonas somerae</name>
    <dbReference type="NCBI Taxonomy" id="322095"/>
    <lineage>
        <taxon>Bacteria</taxon>
        <taxon>Pseudomonadati</taxon>
        <taxon>Bacteroidota</taxon>
        <taxon>Bacteroidia</taxon>
        <taxon>Bacteroidales</taxon>
        <taxon>Porphyromonadaceae</taxon>
        <taxon>Porphyromonas</taxon>
    </lineage>
</organism>
<dbReference type="EMBL" id="LSDK01000013">
    <property type="protein sequence ID" value="KXB78503.1"/>
    <property type="molecule type" value="Genomic_DNA"/>
</dbReference>
<gene>
    <name evidence="2" type="ORF">HMPREF3185_00151</name>
</gene>
<protein>
    <submittedName>
        <fullName evidence="2">Uncharacterized protein</fullName>
    </submittedName>
</protein>
<dbReference type="PATRIC" id="fig|322095.3.peg.152"/>
<evidence type="ECO:0000313" key="3">
    <source>
        <dbReference type="Proteomes" id="UP000070224"/>
    </source>
</evidence>
<comment type="caution">
    <text evidence="2">The sequence shown here is derived from an EMBL/GenBank/DDBJ whole genome shotgun (WGS) entry which is preliminary data.</text>
</comment>
<evidence type="ECO:0000256" key="1">
    <source>
        <dbReference type="SAM" id="MobiDB-lite"/>
    </source>
</evidence>
<accession>A0A134BEX0</accession>
<proteinExistence type="predicted"/>
<dbReference type="Proteomes" id="UP000070224">
    <property type="component" value="Unassembled WGS sequence"/>
</dbReference>
<feature type="region of interest" description="Disordered" evidence="1">
    <location>
        <begin position="22"/>
        <end position="51"/>
    </location>
</feature>
<evidence type="ECO:0000313" key="2">
    <source>
        <dbReference type="EMBL" id="KXB78503.1"/>
    </source>
</evidence>
<sequence>MHTTPSPRKSKRAYTTRQFALSKRDKETTCRGHDRQRFDTHRSGLKGASFL</sequence>
<keyword evidence="3" id="KW-1185">Reference proteome</keyword>
<feature type="compositionally biased region" description="Basic and acidic residues" evidence="1">
    <location>
        <begin position="22"/>
        <end position="42"/>
    </location>
</feature>